<gene>
    <name evidence="2" type="ORF">ODALV1_LOCUS20675</name>
</gene>
<comment type="caution">
    <text evidence="2">The sequence shown here is derived from an EMBL/GenBank/DDBJ whole genome shotgun (WGS) entry which is preliminary data.</text>
</comment>
<proteinExistence type="predicted"/>
<dbReference type="PROSITE" id="PS50076">
    <property type="entry name" value="DNAJ_2"/>
    <property type="match status" value="1"/>
</dbReference>
<reference evidence="2 3" key="1">
    <citation type="submission" date="2024-08" db="EMBL/GenBank/DDBJ databases">
        <authorList>
            <person name="Cucini C."/>
            <person name="Frati F."/>
        </authorList>
    </citation>
    <scope>NUCLEOTIDE SEQUENCE [LARGE SCALE GENOMIC DNA]</scope>
</reference>
<dbReference type="InterPro" id="IPR001623">
    <property type="entry name" value="DnaJ_domain"/>
</dbReference>
<feature type="domain" description="J" evidence="1">
    <location>
        <begin position="295"/>
        <end position="350"/>
    </location>
</feature>
<dbReference type="EMBL" id="CAXLJM020000068">
    <property type="protein sequence ID" value="CAL8124584.1"/>
    <property type="molecule type" value="Genomic_DNA"/>
</dbReference>
<protein>
    <recommendedName>
        <fullName evidence="1">J domain-containing protein</fullName>
    </recommendedName>
</protein>
<dbReference type="Pfam" id="PF00226">
    <property type="entry name" value="DnaJ"/>
    <property type="match status" value="1"/>
</dbReference>
<dbReference type="InterPro" id="IPR036869">
    <property type="entry name" value="J_dom_sf"/>
</dbReference>
<dbReference type="SMART" id="SM00271">
    <property type="entry name" value="DnaJ"/>
    <property type="match status" value="1"/>
</dbReference>
<dbReference type="Proteomes" id="UP001642540">
    <property type="component" value="Unassembled WGS sequence"/>
</dbReference>
<accession>A0ABP1RDF5</accession>
<dbReference type="Gene3D" id="1.10.287.110">
    <property type="entry name" value="DnaJ domain"/>
    <property type="match status" value="1"/>
</dbReference>
<name>A0ABP1RDF5_9HEXA</name>
<sequence length="352" mass="39345">MSRNMASSSKDDWRQQIRKKLTEIYGNEKKNMENLIKLLAFFNKEVEKEHLKKNYVSPFNQTLKMAFELKNDSVFKGYADQMLKDATECLKNPEFYEEMLDIYEKFVEPDFSEEDAEEEALLIIANLEKTKTKGLLTGLSRMLLDMRKPQRGLLIRVVRKVVKTYTEDFRAMASAGSDGTVALFNKVPGALATVGLAAVNLTFECWRSISLWWKGQISGKRCAKICIDSMSQMTAGVGGGIAGAAIGTVVCPLPVLGTIVGGLAGGLLCGLTAKALTDSITRKIFDLPKEVAVERAYKFLGVHHKASNNEVNKQFHRLALICHPDKGGRKEDFHLLQFHMANIKLARGEKYP</sequence>
<keyword evidence="3" id="KW-1185">Reference proteome</keyword>
<evidence type="ECO:0000313" key="2">
    <source>
        <dbReference type="EMBL" id="CAL8124584.1"/>
    </source>
</evidence>
<evidence type="ECO:0000313" key="3">
    <source>
        <dbReference type="Proteomes" id="UP001642540"/>
    </source>
</evidence>
<evidence type="ECO:0000259" key="1">
    <source>
        <dbReference type="PROSITE" id="PS50076"/>
    </source>
</evidence>
<dbReference type="SUPFAM" id="SSF46565">
    <property type="entry name" value="Chaperone J-domain"/>
    <property type="match status" value="1"/>
</dbReference>
<dbReference type="CDD" id="cd06257">
    <property type="entry name" value="DnaJ"/>
    <property type="match status" value="1"/>
</dbReference>
<organism evidence="2 3">
    <name type="scientific">Orchesella dallaii</name>
    <dbReference type="NCBI Taxonomy" id="48710"/>
    <lineage>
        <taxon>Eukaryota</taxon>
        <taxon>Metazoa</taxon>
        <taxon>Ecdysozoa</taxon>
        <taxon>Arthropoda</taxon>
        <taxon>Hexapoda</taxon>
        <taxon>Collembola</taxon>
        <taxon>Entomobryomorpha</taxon>
        <taxon>Entomobryoidea</taxon>
        <taxon>Orchesellidae</taxon>
        <taxon>Orchesellinae</taxon>
        <taxon>Orchesella</taxon>
    </lineage>
</organism>